<keyword evidence="10" id="KW-1185">Reference proteome</keyword>
<keyword evidence="7" id="KW-1133">Transmembrane helix</keyword>
<accession>A0A1H6RZP4</accession>
<dbReference type="SMART" id="SM00387">
    <property type="entry name" value="HATPase_c"/>
    <property type="match status" value="1"/>
</dbReference>
<sequence>MNWKRIFAASIISITGIGLIYIVVQYFAGSTTSFPGIIIAGAILVLGGAFGVGGLVLYRSTVDSDHLLRVAGWNTLGVVVTTAVLGLVITFQIAAGGQVRFPLLSGGIIVGVSAFAHVLIGFHDVRRIRARTVAKQRQKASVVNRFVRHNLRHSAQMLLGYGEQLRSDAEITASDRTDLGQKVADIGSDLSDTQTKIKVIDELVDQDAETYPIDLVSVFDSTRGEWEESYPDMSLTLDISAELSVLAGDYIEEAISELVENACEYGGDPPEITVRGSRANGMVRIEICDNGDGFPEDEQLLINNDQDETKLQHSSGLGLWLSKWLIEYYDGQLSVETQSDGGGGKATILLPQSTN</sequence>
<protein>
    <recommendedName>
        <fullName evidence="2">histidine kinase</fullName>
        <ecNumber evidence="2">2.7.13.3</ecNumber>
    </recommendedName>
</protein>
<reference evidence="9 10" key="1">
    <citation type="submission" date="2016-10" db="EMBL/GenBank/DDBJ databases">
        <authorList>
            <person name="de Groot N.N."/>
        </authorList>
    </citation>
    <scope>NUCLEOTIDE SEQUENCE [LARGE SCALE GENOMIC DNA]</scope>
    <source>
        <strain evidence="9 10">DSM 22187</strain>
    </source>
</reference>
<feature type="transmembrane region" description="Helical" evidence="7">
    <location>
        <begin position="101"/>
        <end position="122"/>
    </location>
</feature>
<proteinExistence type="predicted"/>
<evidence type="ECO:0000256" key="2">
    <source>
        <dbReference type="ARBA" id="ARBA00012438"/>
    </source>
</evidence>
<dbReference type="Pfam" id="PF02518">
    <property type="entry name" value="HATPase_c"/>
    <property type="match status" value="1"/>
</dbReference>
<accession>A0A2H4Q0T4</accession>
<feature type="transmembrane region" description="Helical" evidence="7">
    <location>
        <begin position="70"/>
        <end position="95"/>
    </location>
</feature>
<evidence type="ECO:0000313" key="10">
    <source>
        <dbReference type="Proteomes" id="UP000198888"/>
    </source>
</evidence>
<feature type="transmembrane region" description="Helical" evidence="7">
    <location>
        <begin position="34"/>
        <end position="58"/>
    </location>
</feature>
<dbReference type="KEGG" id="hae:halTADL_1180"/>
<evidence type="ECO:0000256" key="3">
    <source>
        <dbReference type="ARBA" id="ARBA00022679"/>
    </source>
</evidence>
<keyword evidence="6" id="KW-0067">ATP-binding</keyword>
<dbReference type="PROSITE" id="PS50109">
    <property type="entry name" value="HIS_KIN"/>
    <property type="match status" value="1"/>
</dbReference>
<evidence type="ECO:0000256" key="7">
    <source>
        <dbReference type="SAM" id="Phobius"/>
    </source>
</evidence>
<keyword evidence="7" id="KW-0812">Transmembrane</keyword>
<dbReference type="InterPro" id="IPR036890">
    <property type="entry name" value="HATPase_C_sf"/>
</dbReference>
<dbReference type="InterPro" id="IPR005467">
    <property type="entry name" value="His_kinase_dom"/>
</dbReference>
<dbReference type="PANTHER" id="PTHR44936">
    <property type="entry name" value="SENSOR PROTEIN CREC"/>
    <property type="match status" value="1"/>
</dbReference>
<keyword evidence="4" id="KW-0547">Nucleotide-binding</keyword>
<dbReference type="InterPro" id="IPR003594">
    <property type="entry name" value="HATPase_dom"/>
</dbReference>
<dbReference type="Gene3D" id="3.30.565.10">
    <property type="entry name" value="Histidine kinase-like ATPase, C-terminal domain"/>
    <property type="match status" value="1"/>
</dbReference>
<dbReference type="GO" id="GO:0005524">
    <property type="term" value="F:ATP binding"/>
    <property type="evidence" value="ECO:0007669"/>
    <property type="project" value="UniProtKB-KW"/>
</dbReference>
<evidence type="ECO:0000313" key="9">
    <source>
        <dbReference type="EMBL" id="SEI61233.1"/>
    </source>
</evidence>
<organism evidence="9 10">
    <name type="scientific">Halohasta litchfieldiae</name>
    <dbReference type="NCBI Taxonomy" id="1073996"/>
    <lineage>
        <taxon>Archaea</taxon>
        <taxon>Methanobacteriati</taxon>
        <taxon>Methanobacteriota</taxon>
        <taxon>Stenosarchaea group</taxon>
        <taxon>Halobacteria</taxon>
        <taxon>Halobacteriales</taxon>
        <taxon>Haloferacaceae</taxon>
        <taxon>Halohasta</taxon>
    </lineage>
</organism>
<keyword evidence="5 9" id="KW-0418">Kinase</keyword>
<feature type="transmembrane region" description="Helical" evidence="7">
    <location>
        <begin position="7"/>
        <end position="28"/>
    </location>
</feature>
<evidence type="ECO:0000256" key="4">
    <source>
        <dbReference type="ARBA" id="ARBA00022741"/>
    </source>
</evidence>
<dbReference type="PRINTS" id="PR00344">
    <property type="entry name" value="BCTRLSENSOR"/>
</dbReference>
<evidence type="ECO:0000256" key="1">
    <source>
        <dbReference type="ARBA" id="ARBA00000085"/>
    </source>
</evidence>
<gene>
    <name evidence="9" type="ORF">SAMN05444271_10414</name>
</gene>
<feature type="domain" description="Histidine kinase" evidence="8">
    <location>
        <begin position="146"/>
        <end position="354"/>
    </location>
</feature>
<comment type="catalytic activity">
    <reaction evidence="1">
        <text>ATP + protein L-histidine = ADP + protein N-phospho-L-histidine.</text>
        <dbReference type="EC" id="2.7.13.3"/>
    </reaction>
</comment>
<dbReference type="Proteomes" id="UP000198888">
    <property type="component" value="Unassembled WGS sequence"/>
</dbReference>
<evidence type="ECO:0000256" key="5">
    <source>
        <dbReference type="ARBA" id="ARBA00022777"/>
    </source>
</evidence>
<dbReference type="EC" id="2.7.13.3" evidence="2"/>
<dbReference type="InterPro" id="IPR050980">
    <property type="entry name" value="2C_sensor_his_kinase"/>
</dbReference>
<keyword evidence="7" id="KW-0472">Membrane</keyword>
<dbReference type="EMBL" id="FNYR01000004">
    <property type="protein sequence ID" value="SEI61233.1"/>
    <property type="molecule type" value="Genomic_DNA"/>
</dbReference>
<dbReference type="GO" id="GO:0004673">
    <property type="term" value="F:protein histidine kinase activity"/>
    <property type="evidence" value="ECO:0007669"/>
    <property type="project" value="UniProtKB-EC"/>
</dbReference>
<dbReference type="SUPFAM" id="SSF55874">
    <property type="entry name" value="ATPase domain of HSP90 chaperone/DNA topoisomerase II/histidine kinase"/>
    <property type="match status" value="1"/>
</dbReference>
<evidence type="ECO:0000256" key="6">
    <source>
        <dbReference type="ARBA" id="ARBA00022840"/>
    </source>
</evidence>
<evidence type="ECO:0000259" key="8">
    <source>
        <dbReference type="PROSITE" id="PS50109"/>
    </source>
</evidence>
<keyword evidence="3" id="KW-0808">Transferase</keyword>
<dbReference type="PANTHER" id="PTHR44936:SF10">
    <property type="entry name" value="SENSOR PROTEIN RSTB"/>
    <property type="match status" value="1"/>
</dbReference>
<dbReference type="AlphaFoldDB" id="A0A1H6RZP4"/>
<dbReference type="InterPro" id="IPR004358">
    <property type="entry name" value="Sig_transdc_His_kin-like_C"/>
</dbReference>
<name>A0A1H6RZP4_9EURY</name>